<dbReference type="CDD" id="cd16917">
    <property type="entry name" value="HATPase_UhpB-NarQ-NarX-like"/>
    <property type="match status" value="1"/>
</dbReference>
<dbReference type="EC" id="2.7.13.3" evidence="2"/>
<evidence type="ECO:0000256" key="4">
    <source>
        <dbReference type="ARBA" id="ARBA00022679"/>
    </source>
</evidence>
<evidence type="ECO:0000256" key="3">
    <source>
        <dbReference type="ARBA" id="ARBA00022553"/>
    </source>
</evidence>
<dbReference type="EMBL" id="CP035494">
    <property type="protein sequence ID" value="QAY61936.1"/>
    <property type="molecule type" value="Genomic_DNA"/>
</dbReference>
<dbReference type="SUPFAM" id="SSF55874">
    <property type="entry name" value="ATPase domain of HSP90 chaperone/DNA topoisomerase II/histidine kinase"/>
    <property type="match status" value="1"/>
</dbReference>
<dbReference type="InterPro" id="IPR011712">
    <property type="entry name" value="Sig_transdc_His_kin_sub3_dim/P"/>
</dbReference>
<evidence type="ECO:0000313" key="12">
    <source>
        <dbReference type="EMBL" id="QAY61936.1"/>
    </source>
</evidence>
<dbReference type="Gene3D" id="3.30.565.10">
    <property type="entry name" value="Histidine kinase-like ATPase, C-terminal domain"/>
    <property type="match status" value="1"/>
</dbReference>
<dbReference type="KEGG" id="mprt:ET475_16805"/>
<dbReference type="InterPro" id="IPR050482">
    <property type="entry name" value="Sensor_HK_TwoCompSys"/>
</dbReference>
<feature type="transmembrane region" description="Helical" evidence="10">
    <location>
        <begin position="44"/>
        <end position="63"/>
    </location>
</feature>
<organism evidence="12 13">
    <name type="scientific">Microbacterium protaetiae</name>
    <dbReference type="NCBI Taxonomy" id="2509458"/>
    <lineage>
        <taxon>Bacteria</taxon>
        <taxon>Bacillati</taxon>
        <taxon>Actinomycetota</taxon>
        <taxon>Actinomycetes</taxon>
        <taxon>Micrococcales</taxon>
        <taxon>Microbacteriaceae</taxon>
        <taxon>Microbacterium</taxon>
    </lineage>
</organism>
<keyword evidence="5" id="KW-0547">Nucleotide-binding</keyword>
<keyword evidence="10" id="KW-0812">Transmembrane</keyword>
<keyword evidence="10" id="KW-0472">Membrane</keyword>
<dbReference type="PANTHER" id="PTHR24421:SF10">
    <property type="entry name" value="NITRATE_NITRITE SENSOR PROTEIN NARQ"/>
    <property type="match status" value="1"/>
</dbReference>
<evidence type="ECO:0000313" key="13">
    <source>
        <dbReference type="Proteomes" id="UP000293995"/>
    </source>
</evidence>
<evidence type="ECO:0000256" key="8">
    <source>
        <dbReference type="ARBA" id="ARBA00023012"/>
    </source>
</evidence>
<dbReference type="Gene3D" id="1.20.5.1930">
    <property type="match status" value="1"/>
</dbReference>
<keyword evidence="7 12" id="KW-0067">ATP-binding</keyword>
<dbReference type="GO" id="GO:0000155">
    <property type="term" value="F:phosphorelay sensor kinase activity"/>
    <property type="evidence" value="ECO:0007669"/>
    <property type="project" value="InterPro"/>
</dbReference>
<reference evidence="12 13" key="1">
    <citation type="submission" date="2019-01" db="EMBL/GenBank/DDBJ databases">
        <title>Genome sequencing of strain DFW100M-13.</title>
        <authorList>
            <person name="Heo J."/>
            <person name="Kim S.-J."/>
            <person name="Kim J.-S."/>
            <person name="Hong S.-B."/>
            <person name="Kwon S.-W."/>
        </authorList>
    </citation>
    <scope>NUCLEOTIDE SEQUENCE [LARGE SCALE GENOMIC DNA]</scope>
    <source>
        <strain evidence="12 13">DFW100M-13</strain>
    </source>
</reference>
<keyword evidence="13" id="KW-1185">Reference proteome</keyword>
<evidence type="ECO:0000256" key="9">
    <source>
        <dbReference type="SAM" id="MobiDB-lite"/>
    </source>
</evidence>
<proteinExistence type="predicted"/>
<accession>A0A4P6EIT9</accession>
<dbReference type="GO" id="GO:0046983">
    <property type="term" value="F:protein dimerization activity"/>
    <property type="evidence" value="ECO:0007669"/>
    <property type="project" value="InterPro"/>
</dbReference>
<feature type="transmembrane region" description="Helical" evidence="10">
    <location>
        <begin position="136"/>
        <end position="160"/>
    </location>
</feature>
<keyword evidence="10" id="KW-1133">Transmembrane helix</keyword>
<sequence>MIRRYWARHTLFADILIALACVFFSLGAAGLGASRAGAATGPTWAFSLVILVLALAACTAVLFRRRLPLLPFILATALQATSVAVPHGAAVAPLVVSTYALAVYGSNRLCALAATATTVLVSLLSIGVLGATHPEIALSATANTFFNTALCVVLGALVGVNVGNRKRYLAAVIERSRRLLVERDQQAELAAAAERERIAREMHDIVSHSLTVIVALSEGANATNDPARAREAMAAATTTARTALADMRAMLGILRSEDPAAPLVPEVTPGALVAAAQRAGFPVTLTTTGAPVREPAARYAVGRIVQEGLTNAMRHAPGAHSISVRIDAGLERVRVQVDNDGATGAADTGGFGIRGLHERARHLGGTVESGPHGRDGWRLRADLPLSEHDEEKP</sequence>
<dbReference type="Proteomes" id="UP000293995">
    <property type="component" value="Chromosome"/>
</dbReference>
<keyword evidence="8" id="KW-0902">Two-component regulatory system</keyword>
<evidence type="ECO:0000256" key="6">
    <source>
        <dbReference type="ARBA" id="ARBA00022777"/>
    </source>
</evidence>
<feature type="compositionally biased region" description="Basic and acidic residues" evidence="9">
    <location>
        <begin position="371"/>
        <end position="393"/>
    </location>
</feature>
<evidence type="ECO:0000256" key="10">
    <source>
        <dbReference type="SAM" id="Phobius"/>
    </source>
</evidence>
<keyword evidence="4" id="KW-0808">Transferase</keyword>
<name>A0A4P6EIT9_9MICO</name>
<dbReference type="GO" id="GO:0016020">
    <property type="term" value="C:membrane"/>
    <property type="evidence" value="ECO:0007669"/>
    <property type="project" value="InterPro"/>
</dbReference>
<gene>
    <name evidence="12" type="ORF">ET475_16805</name>
</gene>
<feature type="region of interest" description="Disordered" evidence="9">
    <location>
        <begin position="364"/>
        <end position="393"/>
    </location>
</feature>
<dbReference type="AlphaFoldDB" id="A0A4P6EIT9"/>
<keyword evidence="6" id="KW-0418">Kinase</keyword>
<comment type="catalytic activity">
    <reaction evidence="1">
        <text>ATP + protein L-histidine = ADP + protein N-phospho-L-histidine.</text>
        <dbReference type="EC" id="2.7.13.3"/>
    </reaction>
</comment>
<keyword evidence="3" id="KW-0597">Phosphoprotein</keyword>
<dbReference type="Pfam" id="PF07730">
    <property type="entry name" value="HisKA_3"/>
    <property type="match status" value="1"/>
</dbReference>
<feature type="domain" description="Signal transduction histidine kinase subgroup 3 dimerisation and phosphoacceptor" evidence="11">
    <location>
        <begin position="194"/>
        <end position="257"/>
    </location>
</feature>
<feature type="transmembrane region" description="Helical" evidence="10">
    <location>
        <begin position="12"/>
        <end position="32"/>
    </location>
</feature>
<dbReference type="InterPro" id="IPR036890">
    <property type="entry name" value="HATPase_C_sf"/>
</dbReference>
<protein>
    <recommendedName>
        <fullName evidence="2">histidine kinase</fullName>
        <ecNumber evidence="2">2.7.13.3</ecNumber>
    </recommendedName>
</protein>
<evidence type="ECO:0000256" key="7">
    <source>
        <dbReference type="ARBA" id="ARBA00022840"/>
    </source>
</evidence>
<evidence type="ECO:0000256" key="5">
    <source>
        <dbReference type="ARBA" id="ARBA00022741"/>
    </source>
</evidence>
<evidence type="ECO:0000256" key="2">
    <source>
        <dbReference type="ARBA" id="ARBA00012438"/>
    </source>
</evidence>
<feature type="transmembrane region" description="Helical" evidence="10">
    <location>
        <begin position="109"/>
        <end position="130"/>
    </location>
</feature>
<evidence type="ECO:0000256" key="1">
    <source>
        <dbReference type="ARBA" id="ARBA00000085"/>
    </source>
</evidence>
<dbReference type="OrthoDB" id="227596at2"/>
<evidence type="ECO:0000259" key="11">
    <source>
        <dbReference type="Pfam" id="PF07730"/>
    </source>
</evidence>
<dbReference type="GO" id="GO:0005524">
    <property type="term" value="F:ATP binding"/>
    <property type="evidence" value="ECO:0007669"/>
    <property type="project" value="UniProtKB-KW"/>
</dbReference>
<dbReference type="PANTHER" id="PTHR24421">
    <property type="entry name" value="NITRATE/NITRITE SENSOR PROTEIN NARX-RELATED"/>
    <property type="match status" value="1"/>
</dbReference>